<dbReference type="GO" id="GO:0016301">
    <property type="term" value="F:kinase activity"/>
    <property type="evidence" value="ECO:0007669"/>
    <property type="project" value="UniProtKB-KW"/>
</dbReference>
<evidence type="ECO:0000313" key="2">
    <source>
        <dbReference type="EMBL" id="CAH1210785.1"/>
    </source>
</evidence>
<keyword evidence="2" id="KW-0808">Transferase</keyword>
<dbReference type="PANTHER" id="PTHR43190">
    <property type="entry name" value="N-ACETYL-D-GLUCOSAMINE KINASE"/>
    <property type="match status" value="1"/>
</dbReference>
<proteinExistence type="predicted"/>
<keyword evidence="3" id="KW-1185">Reference proteome</keyword>
<dbReference type="EC" id="2.7.1.-" evidence="2"/>
<dbReference type="Gene3D" id="3.30.420.40">
    <property type="match status" value="2"/>
</dbReference>
<gene>
    <name evidence="2" type="primary">murK_1</name>
    <name evidence="2" type="ORF">PAECIP111891_03587</name>
</gene>
<dbReference type="InterPro" id="IPR052519">
    <property type="entry name" value="Euk-type_GlcNAc_Kinase"/>
</dbReference>
<accession>A0ABM9CDM0</accession>
<dbReference type="Proteomes" id="UP000838821">
    <property type="component" value="Unassembled WGS sequence"/>
</dbReference>
<dbReference type="PANTHER" id="PTHR43190:SF3">
    <property type="entry name" value="N-ACETYL-D-GLUCOSAMINE KINASE"/>
    <property type="match status" value="1"/>
</dbReference>
<evidence type="ECO:0000259" key="1">
    <source>
        <dbReference type="Pfam" id="PF01869"/>
    </source>
</evidence>
<dbReference type="InterPro" id="IPR002731">
    <property type="entry name" value="ATPase_BadF"/>
</dbReference>
<dbReference type="InterPro" id="IPR043129">
    <property type="entry name" value="ATPase_NBD"/>
</dbReference>
<sequence>MAVDLAGHVLSYVEKGASSIHKDLHARENVQGAIEEALQQAGRNVKHVQALTAGIAGLDSKADLEWVCPLTAIEGLDCLKQHVNDAVVAHSGALLTEPGIIVIAGTGSIIYAVNEEGQQIRNYDLHHYAASAARFLAYETTFELLSGNIDASDHDLVSDILMFWELSTVKELSQLALQGFVDDQRERNRKFAQLAPLITKAAVQSSNLAKFVCDRAVHQIMVGVEMLASYFTNAEVNVFLIGSVVNSDYLQLRLASQMSNGNNKKYRLTKPAFSPVAGAVLLALKQLNIPIEQDLSHNLSQHPRSLN</sequence>
<protein>
    <submittedName>
        <fullName evidence="2">N-acetylmuramic acid/N-acetylglucosamine kinase</fullName>
        <ecNumber evidence="2">2.7.1.-</ecNumber>
    </submittedName>
</protein>
<dbReference type="SUPFAM" id="SSF53067">
    <property type="entry name" value="Actin-like ATPase domain"/>
    <property type="match status" value="1"/>
</dbReference>
<evidence type="ECO:0000313" key="3">
    <source>
        <dbReference type="Proteomes" id="UP000838821"/>
    </source>
</evidence>
<dbReference type="EMBL" id="CAKMMW010000010">
    <property type="protein sequence ID" value="CAH1210785.1"/>
    <property type="molecule type" value="Genomic_DNA"/>
</dbReference>
<comment type="caution">
    <text evidence="2">The sequence shown here is derived from an EMBL/GenBank/DDBJ whole genome shotgun (WGS) entry which is preliminary data.</text>
</comment>
<feature type="domain" description="ATPase BadF/BadG/BcrA/BcrD type" evidence="1">
    <location>
        <begin position="18"/>
        <end position="283"/>
    </location>
</feature>
<name>A0ABM9CDM0_9BACL</name>
<keyword evidence="2" id="KW-0418">Kinase</keyword>
<organism evidence="2 3">
    <name type="scientific">Paenibacillus allorhizoplanae</name>
    <dbReference type="NCBI Taxonomy" id="2905648"/>
    <lineage>
        <taxon>Bacteria</taxon>
        <taxon>Bacillati</taxon>
        <taxon>Bacillota</taxon>
        <taxon>Bacilli</taxon>
        <taxon>Bacillales</taxon>
        <taxon>Paenibacillaceae</taxon>
        <taxon>Paenibacillus</taxon>
    </lineage>
</organism>
<reference evidence="2" key="1">
    <citation type="submission" date="2022-01" db="EMBL/GenBank/DDBJ databases">
        <authorList>
            <person name="Criscuolo A."/>
        </authorList>
    </citation>
    <scope>NUCLEOTIDE SEQUENCE</scope>
    <source>
        <strain evidence="2">CIP111891</strain>
    </source>
</reference>
<dbReference type="Pfam" id="PF01869">
    <property type="entry name" value="BcrAD_BadFG"/>
    <property type="match status" value="1"/>
</dbReference>